<evidence type="ECO:0000256" key="1">
    <source>
        <dbReference type="ARBA" id="ARBA00007409"/>
    </source>
</evidence>
<dbReference type="InterPro" id="IPR036249">
    <property type="entry name" value="Thioredoxin-like_sf"/>
</dbReference>
<dbReference type="SUPFAM" id="SSF47616">
    <property type="entry name" value="GST C-terminal domain-like"/>
    <property type="match status" value="1"/>
</dbReference>
<comment type="similarity">
    <text evidence="1">Belongs to the GST superfamily.</text>
</comment>
<protein>
    <submittedName>
        <fullName evidence="6">Related to ECM4 protein (Involved in cell wall biogenesis and architecture)</fullName>
    </submittedName>
</protein>
<keyword evidence="7" id="KW-1185">Reference proteome</keyword>
<dbReference type="SFLD" id="SFLDG01148">
    <property type="entry name" value="Xi_(cytGST)"/>
    <property type="match status" value="1"/>
</dbReference>
<dbReference type="AlphaFoldDB" id="A0A1L7WB42"/>
<evidence type="ECO:0000256" key="2">
    <source>
        <dbReference type="PIRSR" id="PIRSR015753-1"/>
    </source>
</evidence>
<dbReference type="Proteomes" id="UP000183971">
    <property type="component" value="Unassembled WGS sequence"/>
</dbReference>
<organism evidence="6 7">
    <name type="scientific">Fusarium proliferatum (strain ET1)</name>
    <name type="common">Orchid endophyte fungus</name>
    <dbReference type="NCBI Taxonomy" id="1227346"/>
    <lineage>
        <taxon>Eukaryota</taxon>
        <taxon>Fungi</taxon>
        <taxon>Dikarya</taxon>
        <taxon>Ascomycota</taxon>
        <taxon>Pezizomycotina</taxon>
        <taxon>Sordariomycetes</taxon>
        <taxon>Hypocreomycetidae</taxon>
        <taxon>Hypocreales</taxon>
        <taxon>Nectriaceae</taxon>
        <taxon>Fusarium</taxon>
        <taxon>Fusarium fujikuroi species complex</taxon>
    </lineage>
</organism>
<dbReference type="InterPro" id="IPR010987">
    <property type="entry name" value="Glutathione-S-Trfase_C-like"/>
</dbReference>
<dbReference type="GO" id="GO:0004364">
    <property type="term" value="F:glutathione transferase activity"/>
    <property type="evidence" value="ECO:0007669"/>
    <property type="project" value="InterPro"/>
</dbReference>
<evidence type="ECO:0000256" key="4">
    <source>
        <dbReference type="PIRSR" id="PIRSR015753-3"/>
    </source>
</evidence>
<comment type="caution">
    <text evidence="6">The sequence shown here is derived from an EMBL/GenBank/DDBJ whole genome shotgun (WGS) entry which is preliminary data.</text>
</comment>
<dbReference type="InterPro" id="IPR040079">
    <property type="entry name" value="Glutathione_S-Trfase"/>
</dbReference>
<dbReference type="Gene3D" id="3.40.30.10">
    <property type="entry name" value="Glutaredoxin"/>
    <property type="match status" value="1"/>
</dbReference>
<reference evidence="7" key="1">
    <citation type="journal article" date="2016" name="Genome Biol. Evol.">
        <title>Comparative 'omics' of the Fusarium fujikuroi species complex highlights differences in genetic potential and metabolite synthesis.</title>
        <authorList>
            <person name="Niehaus E.-M."/>
            <person name="Muensterkoetter M."/>
            <person name="Proctor R.H."/>
            <person name="Brown D.W."/>
            <person name="Sharon A."/>
            <person name="Idan Y."/>
            <person name="Oren-Young L."/>
            <person name="Sieber C.M."/>
            <person name="Novak O."/>
            <person name="Pencik A."/>
            <person name="Tarkowska D."/>
            <person name="Hromadova K."/>
            <person name="Freeman S."/>
            <person name="Maymon M."/>
            <person name="Elazar M."/>
            <person name="Youssef S.A."/>
            <person name="El-Shabrawy E.S.M."/>
            <person name="Shalaby A.B.A."/>
            <person name="Houterman P."/>
            <person name="Brock N.L."/>
            <person name="Burkhardt I."/>
            <person name="Tsavkelova E.A."/>
            <person name="Dickschat J.S."/>
            <person name="Galuszka P."/>
            <person name="Gueldener U."/>
            <person name="Tudzynski B."/>
        </authorList>
    </citation>
    <scope>NUCLEOTIDE SEQUENCE [LARGE SCALE GENOMIC DNA]</scope>
    <source>
        <strain evidence="7">ET1</strain>
    </source>
</reference>
<dbReference type="GO" id="GO:0005737">
    <property type="term" value="C:cytoplasm"/>
    <property type="evidence" value="ECO:0007669"/>
    <property type="project" value="TreeGrafter"/>
</dbReference>
<evidence type="ECO:0000259" key="5">
    <source>
        <dbReference type="PROSITE" id="PS50405"/>
    </source>
</evidence>
<dbReference type="Pfam" id="PF13410">
    <property type="entry name" value="GST_C_2"/>
    <property type="match status" value="1"/>
</dbReference>
<evidence type="ECO:0000313" key="7">
    <source>
        <dbReference type="Proteomes" id="UP000183971"/>
    </source>
</evidence>
<proteinExistence type="inferred from homology"/>
<evidence type="ECO:0000256" key="3">
    <source>
        <dbReference type="PIRSR" id="PIRSR015753-2"/>
    </source>
</evidence>
<dbReference type="InterPro" id="IPR016639">
    <property type="entry name" value="GST_Omega/GSH"/>
</dbReference>
<feature type="site" description="Lowers pKa of active site Cys" evidence="4">
    <location>
        <position position="263"/>
    </location>
</feature>
<evidence type="ECO:0000313" key="6">
    <source>
        <dbReference type="EMBL" id="CZR49841.1"/>
    </source>
</evidence>
<dbReference type="EMBL" id="FJOF01000019">
    <property type="protein sequence ID" value="CZR49841.1"/>
    <property type="molecule type" value="Genomic_DNA"/>
</dbReference>
<dbReference type="FunFam" id="3.40.30.10:FF:000162">
    <property type="entry name" value="Glutathione S-transferase Gst3"/>
    <property type="match status" value="1"/>
</dbReference>
<dbReference type="Pfam" id="PF13409">
    <property type="entry name" value="GST_N_2"/>
    <property type="match status" value="1"/>
</dbReference>
<sequence length="349" mass="40762">MAKSNLGAHKVTSDWKEVVDSSGEFKRKPSSFRNWISSQPGAIFPPEPDRYHLYVSYACPWAHRTLIVRRLKGLENFISFSSVHWDLDSKGWRFVRSDEHLPGDFVVPDPIAGHQDFTHIRQVYFESDAAYDGRFTVPILFDKKLNIIVNNESSEIIRMLYTEFDHLLPAESRQVQLYPEHLQAEIIEANTWIYEDINNGVYKTGFATSQEVYERNISILFEALDRAEAHLTSQKDGPYYFGQSLSEVDIRLYVTLIRFDPVYVQHFKCNIRDIRSGYPFLHKWLRNLYWNHQAFRETTEFDHIKWHYTKSHTHINPFSIAPLGPIPHILSIDEEVRAASSTKSISHTL</sequence>
<dbReference type="GeneID" id="42060904"/>
<feature type="active site" description="Proton donor/acceptor" evidence="2">
    <location>
        <position position="202"/>
    </location>
</feature>
<dbReference type="Gene3D" id="1.20.1050.10">
    <property type="match status" value="1"/>
</dbReference>
<feature type="active site" description="Nucleophile" evidence="2">
    <location>
        <position position="59"/>
    </location>
</feature>
<dbReference type="PANTHER" id="PTHR32419">
    <property type="entry name" value="GLUTATHIONYL-HYDROQUINONE REDUCTASE"/>
    <property type="match status" value="1"/>
</dbReference>
<accession>A0A1L7WB42</accession>
<name>A0A1L7WB42_FUSPR</name>
<dbReference type="SFLD" id="SFLDS00019">
    <property type="entry name" value="Glutathione_Transferase_(cytos"/>
    <property type="match status" value="1"/>
</dbReference>
<dbReference type="PROSITE" id="PS50405">
    <property type="entry name" value="GST_CTER"/>
    <property type="match status" value="1"/>
</dbReference>
<dbReference type="PANTHER" id="PTHR32419:SF6">
    <property type="entry name" value="GLUTATHIONE S-TRANSFERASE OMEGA-LIKE 1-RELATED"/>
    <property type="match status" value="1"/>
</dbReference>
<dbReference type="SFLD" id="SFLDG01206">
    <property type="entry name" value="Xi.1"/>
    <property type="match status" value="1"/>
</dbReference>
<dbReference type="InterPro" id="IPR036282">
    <property type="entry name" value="Glutathione-S-Trfase_C_sf"/>
</dbReference>
<feature type="binding site" evidence="3">
    <location>
        <begin position="134"/>
        <end position="137"/>
    </location>
    <ligand>
        <name>glutathione</name>
        <dbReference type="ChEBI" id="CHEBI:57925"/>
    </ligand>
</feature>
<dbReference type="VEuPathDB" id="FungiDB:FPRO_16049"/>
<dbReference type="RefSeq" id="XP_031090338.1">
    <property type="nucleotide sequence ID" value="XM_031225151.1"/>
</dbReference>
<dbReference type="InterPro" id="IPR004045">
    <property type="entry name" value="Glutathione_S-Trfase_N"/>
</dbReference>
<feature type="binding site" evidence="3">
    <location>
        <position position="92"/>
    </location>
    <ligand>
        <name>glutathione</name>
        <dbReference type="ChEBI" id="CHEBI:57925"/>
    </ligand>
</feature>
<feature type="binding site" evidence="3">
    <location>
        <begin position="152"/>
        <end position="153"/>
    </location>
    <ligand>
        <name>glutathione</name>
        <dbReference type="ChEBI" id="CHEBI:57925"/>
    </ligand>
</feature>
<feature type="site" description="Lowers pKa of active site Cys" evidence="4">
    <location>
        <position position="308"/>
    </location>
</feature>
<dbReference type="InterPro" id="IPR047047">
    <property type="entry name" value="GST_Omega-like_C"/>
</dbReference>
<gene>
    <name evidence="6" type="ORF">FPRO_16049</name>
</gene>
<dbReference type="PIRSF" id="PIRSF015753">
    <property type="entry name" value="GST"/>
    <property type="match status" value="1"/>
</dbReference>
<dbReference type="CDD" id="cd03190">
    <property type="entry name" value="GST_C_Omega_like"/>
    <property type="match status" value="1"/>
</dbReference>
<feature type="domain" description="GST C-terminal" evidence="5">
    <location>
        <begin position="179"/>
        <end position="311"/>
    </location>
</feature>
<dbReference type="SUPFAM" id="SSF52833">
    <property type="entry name" value="Thioredoxin-like"/>
    <property type="match status" value="1"/>
</dbReference>